<keyword evidence="5" id="KW-1185">Reference proteome</keyword>
<evidence type="ECO:0000259" key="3">
    <source>
        <dbReference type="Pfam" id="PF00441"/>
    </source>
</evidence>
<dbReference type="InterPro" id="IPR036250">
    <property type="entry name" value="AcylCo_DH-like_C"/>
</dbReference>
<name>L7FEJ6_STRT8</name>
<dbReference type="Gene3D" id="1.20.140.10">
    <property type="entry name" value="Butyryl-CoA Dehydrogenase, subunit A, domain 3"/>
    <property type="match status" value="1"/>
</dbReference>
<feature type="domain" description="Acyl-CoA dehydrogenase/oxidase C-terminal" evidence="3">
    <location>
        <begin position="43"/>
        <end position="101"/>
    </location>
</feature>
<keyword evidence="1" id="KW-0285">Flavoprotein</keyword>
<dbReference type="SUPFAM" id="SSF47203">
    <property type="entry name" value="Acyl-CoA dehydrogenase C-terminal domain-like"/>
    <property type="match status" value="1"/>
</dbReference>
<evidence type="ECO:0000313" key="4">
    <source>
        <dbReference type="EMBL" id="ELP69521.1"/>
    </source>
</evidence>
<dbReference type="GO" id="GO:0016627">
    <property type="term" value="F:oxidoreductase activity, acting on the CH-CH group of donors"/>
    <property type="evidence" value="ECO:0007669"/>
    <property type="project" value="InterPro"/>
</dbReference>
<gene>
    <name evidence="4" type="ORF">STRTUCAR8_00597</name>
</gene>
<organism evidence="4 5">
    <name type="scientific">Streptomyces turgidiscabies (strain Car8)</name>
    <dbReference type="NCBI Taxonomy" id="698760"/>
    <lineage>
        <taxon>Bacteria</taxon>
        <taxon>Bacillati</taxon>
        <taxon>Actinomycetota</taxon>
        <taxon>Actinomycetes</taxon>
        <taxon>Kitasatosporales</taxon>
        <taxon>Streptomycetaceae</taxon>
        <taxon>Streptomyces</taxon>
    </lineage>
</organism>
<reference evidence="4 5" key="1">
    <citation type="journal article" date="2011" name="Plasmid">
        <title>Streptomyces turgidiscabies Car8 contains a modular pathogenicity island that shares virulence genes with other actinobacterial plant pathogens.</title>
        <authorList>
            <person name="Huguet-Tapia J.C."/>
            <person name="Badger J.H."/>
            <person name="Loria R."/>
            <person name="Pettis G.S."/>
        </authorList>
    </citation>
    <scope>NUCLEOTIDE SEQUENCE [LARGE SCALE GENOMIC DNA]</scope>
    <source>
        <strain evidence="4 5">Car8</strain>
    </source>
</reference>
<dbReference type="EMBL" id="AEJB01000138">
    <property type="protein sequence ID" value="ELP69521.1"/>
    <property type="molecule type" value="Genomic_DNA"/>
</dbReference>
<evidence type="ECO:0000313" key="5">
    <source>
        <dbReference type="Proteomes" id="UP000010931"/>
    </source>
</evidence>
<evidence type="ECO:0000256" key="1">
    <source>
        <dbReference type="ARBA" id="ARBA00022630"/>
    </source>
</evidence>
<accession>L7FEJ6</accession>
<evidence type="ECO:0000256" key="2">
    <source>
        <dbReference type="SAM" id="MobiDB-lite"/>
    </source>
</evidence>
<proteinExistence type="predicted"/>
<dbReference type="PATRIC" id="fig|698760.3.peg.1779"/>
<dbReference type="Proteomes" id="UP000010931">
    <property type="component" value="Unassembled WGS sequence"/>
</dbReference>
<comment type="caution">
    <text evidence="4">The sequence shown here is derived from an EMBL/GenBank/DDBJ whole genome shotgun (WGS) entry which is preliminary data.</text>
</comment>
<dbReference type="STRING" id="85558.T45_07157"/>
<dbReference type="Pfam" id="PF00441">
    <property type="entry name" value="Acyl-CoA_dh_1"/>
    <property type="match status" value="1"/>
</dbReference>
<sequence>MRPSTSFSVVPAVEMVDAAETDGSSDARSEHALPRLDGDEFRESEVAEPLLHAAALALASGDTDSGRRIAAAKAAVGETSYTAARTALRLPGAVGYTDELDLFCDPQGTPPVRRLGHTVRLPRLRRRPLSTSRTRTDA</sequence>
<protein>
    <recommendedName>
        <fullName evidence="3">Acyl-CoA dehydrogenase/oxidase C-terminal domain-containing protein</fullName>
    </recommendedName>
</protein>
<dbReference type="AlphaFoldDB" id="L7FEJ6"/>
<feature type="region of interest" description="Disordered" evidence="2">
    <location>
        <begin position="1"/>
        <end position="33"/>
    </location>
</feature>
<dbReference type="InterPro" id="IPR009075">
    <property type="entry name" value="AcylCo_DH/oxidase_C"/>
</dbReference>